<evidence type="ECO:0000256" key="1">
    <source>
        <dbReference type="ARBA" id="ARBA00004123"/>
    </source>
</evidence>
<evidence type="ECO:0000313" key="13">
    <source>
        <dbReference type="Proteomes" id="UP001209878"/>
    </source>
</evidence>
<dbReference type="Pfam" id="PF00400">
    <property type="entry name" value="WD40"/>
    <property type="match status" value="6"/>
</dbReference>
<evidence type="ECO:0000256" key="7">
    <source>
        <dbReference type="ARBA" id="ARBA00023242"/>
    </source>
</evidence>
<dbReference type="Gene3D" id="3.10.20.870">
    <property type="entry name" value="PFU (PLAA family ubiquitin binding), C-terminal domain"/>
    <property type="match status" value="1"/>
</dbReference>
<feature type="domain" description="PFU" evidence="10">
    <location>
        <begin position="362"/>
        <end position="456"/>
    </location>
</feature>
<dbReference type="PROSITE" id="PS51394">
    <property type="entry name" value="PFU"/>
    <property type="match status" value="1"/>
</dbReference>
<dbReference type="InterPro" id="IPR011989">
    <property type="entry name" value="ARM-like"/>
</dbReference>
<feature type="repeat" description="WD" evidence="8">
    <location>
        <begin position="144"/>
        <end position="175"/>
    </location>
</feature>
<evidence type="ECO:0000256" key="8">
    <source>
        <dbReference type="PROSITE-ProRule" id="PRU00221"/>
    </source>
</evidence>
<organism evidence="12 13">
    <name type="scientific">Ridgeia piscesae</name>
    <name type="common">Tubeworm</name>
    <dbReference type="NCBI Taxonomy" id="27915"/>
    <lineage>
        <taxon>Eukaryota</taxon>
        <taxon>Metazoa</taxon>
        <taxon>Spiralia</taxon>
        <taxon>Lophotrochozoa</taxon>
        <taxon>Annelida</taxon>
        <taxon>Polychaeta</taxon>
        <taxon>Sedentaria</taxon>
        <taxon>Canalipalpata</taxon>
        <taxon>Sabellida</taxon>
        <taxon>Siboglinidae</taxon>
        <taxon>Ridgeia</taxon>
    </lineage>
</organism>
<sequence length="773" mass="84295">MDVPYKLRCSITGHEKDVRSVCVGHFPEGAILSGSRDATARIWVPNEQDVGYREGHMMRGQNHFVSCVCMMPADEEFPEGLVITGSTDHTIQAFSLTSTQPVFSLAGHSDNVCSVIAGKFGTLLSGSWDKTARVWLKRKCVMVLKGHEAAVWAVALMPETGFMLTGSADKSIRMWRAGKCEKTFLGHTDCVRGLAVVSATEFLSCSNDASVKRWMTSTGECIQTCFSHTNFVYSISIVPGAPDCFVTTGEDRTLRIWKDGDCCQTITHPAQSVWTVCVLANGDVVTGASDGVIRVFTQCRERMGDASEQAVFDELVASSAIPAQLGDIKTDQLPGMEALLTPGGKGPKTLMVKDDNVVQAYQWSNAETRWVKIGDVVGASGTSKKLYQGKEYDYIFDVDIQEDKPPLKLPYNITDDPWMAAHDFLENNGISQMYLDQVVKFIQEQTKGISLGSAQQPSVSDPFTGGSRYVPGAATSITPPAGPPSSDPFTGAGRYVPGAPSIGGGDTVPPRNGNEFFPKTTYLSFDTGNTTAILGKLKEFNAMMEGDEKVDEADLVSLNDVMSGKDPTAPQLQLLWKLLQWPNDRLFPVLDVLRLSVRHTVAAEHFCNEKDGPQFLAHLLTTTLTADSPQSNQMLTLRTLCNAFKHSFGEALLRNSRDQVISAMLNCCTSNSKNVHIAISSVLLNYAIMYHRNTDVEAKAQCVLAAGEVTEWQSDPEANFRLLVCVGTLLASDQNTTELAKATKLPQFVERCKACRDVKKVADCGRLVGQLIL</sequence>
<dbReference type="AlphaFoldDB" id="A0AAD9P3R2"/>
<evidence type="ECO:0000256" key="5">
    <source>
        <dbReference type="ARBA" id="ARBA00022574"/>
    </source>
</evidence>
<dbReference type="InterPro" id="IPR001680">
    <property type="entry name" value="WD40_rpt"/>
</dbReference>
<name>A0AAD9P3R2_RIDPI</name>
<dbReference type="PROSITE" id="PS50294">
    <property type="entry name" value="WD_REPEATS_REGION"/>
    <property type="match status" value="1"/>
</dbReference>
<dbReference type="PANTHER" id="PTHR19849">
    <property type="entry name" value="PHOSPHOLIPASE A-2-ACTIVATING PROTEIN"/>
    <property type="match status" value="1"/>
</dbReference>
<accession>A0AAD9P3R2</accession>
<dbReference type="InterPro" id="IPR036322">
    <property type="entry name" value="WD40_repeat_dom_sf"/>
</dbReference>
<comment type="caution">
    <text evidence="12">The sequence shown here is derived from an EMBL/GenBank/DDBJ whole genome shotgun (WGS) entry which is preliminary data.</text>
</comment>
<evidence type="ECO:0000256" key="3">
    <source>
        <dbReference type="ARBA" id="ARBA00008495"/>
    </source>
</evidence>
<evidence type="ECO:0008006" key="14">
    <source>
        <dbReference type="Google" id="ProtNLM"/>
    </source>
</evidence>
<evidence type="ECO:0000256" key="4">
    <source>
        <dbReference type="ARBA" id="ARBA00022490"/>
    </source>
</evidence>
<dbReference type="PROSITE" id="PS50082">
    <property type="entry name" value="WD_REPEATS_2"/>
    <property type="match status" value="3"/>
</dbReference>
<keyword evidence="13" id="KW-1185">Reference proteome</keyword>
<dbReference type="Pfam" id="PF08324">
    <property type="entry name" value="PUL"/>
    <property type="match status" value="1"/>
</dbReference>
<evidence type="ECO:0000259" key="10">
    <source>
        <dbReference type="PROSITE" id="PS51394"/>
    </source>
</evidence>
<dbReference type="FunFam" id="2.130.10.10:FF:000175">
    <property type="entry name" value="Phospholipase A-2-activating protein"/>
    <property type="match status" value="1"/>
</dbReference>
<dbReference type="GO" id="GO:0010992">
    <property type="term" value="P:ubiquitin recycling"/>
    <property type="evidence" value="ECO:0007669"/>
    <property type="project" value="TreeGrafter"/>
</dbReference>
<evidence type="ECO:0000256" key="6">
    <source>
        <dbReference type="ARBA" id="ARBA00022737"/>
    </source>
</evidence>
<dbReference type="Gene3D" id="2.130.10.10">
    <property type="entry name" value="YVTN repeat-like/Quinoprotein amine dehydrogenase"/>
    <property type="match status" value="1"/>
</dbReference>
<keyword evidence="5 8" id="KW-0853">WD repeat</keyword>
<evidence type="ECO:0000259" key="11">
    <source>
        <dbReference type="PROSITE" id="PS51396"/>
    </source>
</evidence>
<evidence type="ECO:0000256" key="2">
    <source>
        <dbReference type="ARBA" id="ARBA00004496"/>
    </source>
</evidence>
<dbReference type="EMBL" id="JAODUO010000163">
    <property type="protein sequence ID" value="KAK2187509.1"/>
    <property type="molecule type" value="Genomic_DNA"/>
</dbReference>
<proteinExistence type="inferred from homology"/>
<evidence type="ECO:0000256" key="9">
    <source>
        <dbReference type="SAM" id="MobiDB-lite"/>
    </source>
</evidence>
<dbReference type="InterPro" id="IPR015155">
    <property type="entry name" value="PFU"/>
</dbReference>
<feature type="compositionally biased region" description="Polar residues" evidence="9">
    <location>
        <begin position="451"/>
        <end position="461"/>
    </location>
</feature>
<dbReference type="GO" id="GO:0005634">
    <property type="term" value="C:nucleus"/>
    <property type="evidence" value="ECO:0007669"/>
    <property type="project" value="UniProtKB-SubCell"/>
</dbReference>
<dbReference type="SMART" id="SM00320">
    <property type="entry name" value="WD40"/>
    <property type="match status" value="7"/>
</dbReference>
<keyword evidence="4" id="KW-0963">Cytoplasm</keyword>
<protein>
    <recommendedName>
        <fullName evidence="14">Phospholipase A-2-activating protein</fullName>
    </recommendedName>
</protein>
<dbReference type="PROSITE" id="PS51396">
    <property type="entry name" value="PUL"/>
    <property type="match status" value="1"/>
</dbReference>
<dbReference type="Pfam" id="PF09070">
    <property type="entry name" value="PFU"/>
    <property type="match status" value="1"/>
</dbReference>
<feature type="repeat" description="WD" evidence="8">
    <location>
        <begin position="225"/>
        <end position="258"/>
    </location>
</feature>
<dbReference type="FunFam" id="1.25.10.10:FF:000250">
    <property type="entry name" value="Phospholipase A-2-activating protein isoform A"/>
    <property type="match status" value="1"/>
</dbReference>
<feature type="region of interest" description="Disordered" evidence="9">
    <location>
        <begin position="451"/>
        <end position="485"/>
    </location>
</feature>
<dbReference type="GO" id="GO:0043130">
    <property type="term" value="F:ubiquitin binding"/>
    <property type="evidence" value="ECO:0007669"/>
    <property type="project" value="TreeGrafter"/>
</dbReference>
<dbReference type="InterPro" id="IPR013535">
    <property type="entry name" value="PUL_dom"/>
</dbReference>
<dbReference type="GO" id="GO:0005737">
    <property type="term" value="C:cytoplasm"/>
    <property type="evidence" value="ECO:0007669"/>
    <property type="project" value="UniProtKB-SubCell"/>
</dbReference>
<evidence type="ECO:0000313" key="12">
    <source>
        <dbReference type="EMBL" id="KAK2187509.1"/>
    </source>
</evidence>
<dbReference type="InterPro" id="IPR015943">
    <property type="entry name" value="WD40/YVTN_repeat-like_dom_sf"/>
</dbReference>
<keyword evidence="7" id="KW-0539">Nucleus</keyword>
<feature type="repeat" description="WD" evidence="8">
    <location>
        <begin position="11"/>
        <end position="43"/>
    </location>
</feature>
<dbReference type="PANTHER" id="PTHR19849:SF0">
    <property type="entry name" value="PHOSPHOLIPASE A-2-ACTIVATING PROTEIN"/>
    <property type="match status" value="1"/>
</dbReference>
<dbReference type="InterPro" id="IPR038122">
    <property type="entry name" value="PFU_sf"/>
</dbReference>
<dbReference type="Proteomes" id="UP001209878">
    <property type="component" value="Unassembled WGS sequence"/>
</dbReference>
<dbReference type="SUPFAM" id="SSF50978">
    <property type="entry name" value="WD40 repeat-like"/>
    <property type="match status" value="1"/>
</dbReference>
<comment type="similarity">
    <text evidence="3">Belongs to the WD repeat PLAP family.</text>
</comment>
<gene>
    <name evidence="12" type="ORF">NP493_163g02054</name>
</gene>
<dbReference type="GO" id="GO:0043161">
    <property type="term" value="P:proteasome-mediated ubiquitin-dependent protein catabolic process"/>
    <property type="evidence" value="ECO:0007669"/>
    <property type="project" value="TreeGrafter"/>
</dbReference>
<dbReference type="CDD" id="cd00200">
    <property type="entry name" value="WD40"/>
    <property type="match status" value="1"/>
</dbReference>
<dbReference type="Gene3D" id="1.25.10.10">
    <property type="entry name" value="Leucine-rich Repeat Variant"/>
    <property type="match status" value="1"/>
</dbReference>
<comment type="subcellular location">
    <subcellularLocation>
        <location evidence="2">Cytoplasm</location>
    </subcellularLocation>
    <subcellularLocation>
        <location evidence="1">Nucleus</location>
    </subcellularLocation>
</comment>
<keyword evidence="6" id="KW-0677">Repeat</keyword>
<feature type="domain" description="PUL" evidence="11">
    <location>
        <begin position="515"/>
        <end position="771"/>
    </location>
</feature>
<reference evidence="12" key="1">
    <citation type="journal article" date="2023" name="Mol. Biol. Evol.">
        <title>Third-Generation Sequencing Reveals the Adaptive Role of the Epigenome in Three Deep-Sea Polychaetes.</title>
        <authorList>
            <person name="Perez M."/>
            <person name="Aroh O."/>
            <person name="Sun Y."/>
            <person name="Lan Y."/>
            <person name="Juniper S.K."/>
            <person name="Young C.R."/>
            <person name="Angers B."/>
            <person name="Qian P.Y."/>
        </authorList>
    </citation>
    <scope>NUCLEOTIDE SEQUENCE</scope>
    <source>
        <strain evidence="12">R07B-5</strain>
    </source>
</reference>